<gene>
    <name evidence="2" type="ORF">MPNT_340020</name>
</gene>
<name>A0A8J2BLR5_9BACT</name>
<feature type="transmembrane region" description="Helical" evidence="1">
    <location>
        <begin position="140"/>
        <end position="159"/>
    </location>
</feature>
<feature type="transmembrane region" description="Helical" evidence="1">
    <location>
        <begin position="354"/>
        <end position="373"/>
    </location>
</feature>
<evidence type="ECO:0000256" key="1">
    <source>
        <dbReference type="SAM" id="Phobius"/>
    </source>
</evidence>
<dbReference type="AlphaFoldDB" id="A0A8J2BLR5"/>
<proteinExistence type="predicted"/>
<accession>A0A8J2BLR5</accession>
<feature type="transmembrane region" description="Helical" evidence="1">
    <location>
        <begin position="324"/>
        <end position="342"/>
    </location>
</feature>
<feature type="transmembrane region" description="Helical" evidence="1">
    <location>
        <begin position="201"/>
        <end position="218"/>
    </location>
</feature>
<organism evidence="2 3">
    <name type="scientific">Candidatus Methylacidithermus pantelleriae</name>
    <dbReference type="NCBI Taxonomy" id="2744239"/>
    <lineage>
        <taxon>Bacteria</taxon>
        <taxon>Pseudomonadati</taxon>
        <taxon>Verrucomicrobiota</taxon>
        <taxon>Methylacidiphilae</taxon>
        <taxon>Methylacidiphilales</taxon>
        <taxon>Methylacidiphilaceae</taxon>
        <taxon>Candidatus Methylacidithermus</taxon>
    </lineage>
</organism>
<protein>
    <submittedName>
        <fullName evidence="2">Uncharacterized protein</fullName>
    </submittedName>
</protein>
<keyword evidence="1" id="KW-0812">Transmembrane</keyword>
<keyword evidence="1" id="KW-1133">Transmembrane helix</keyword>
<evidence type="ECO:0000313" key="3">
    <source>
        <dbReference type="Proteomes" id="UP000663859"/>
    </source>
</evidence>
<keyword evidence="1" id="KW-0472">Membrane</keyword>
<evidence type="ECO:0000313" key="2">
    <source>
        <dbReference type="EMBL" id="CAF0700257.1"/>
    </source>
</evidence>
<dbReference type="RefSeq" id="WP_174583396.1">
    <property type="nucleotide sequence ID" value="NZ_CAJNOB010000028.1"/>
</dbReference>
<feature type="transmembrane region" description="Helical" evidence="1">
    <location>
        <begin position="230"/>
        <end position="256"/>
    </location>
</feature>
<keyword evidence="3" id="KW-1185">Reference proteome</keyword>
<sequence>MGALQGPIQRVRGTVSTPLLGGAHGLPTLWQDAQPDRKLLAVLSLALVLPGVAFLLHGHVGYNAADEGFLWYGVLATLDGELPIRDFQSYDPGRYLLAAVWAHIAGSGLVSLRLFLSLCASFGLVLALVAARKAFSNEMMLFPIALLHTLWLFPFHKLVDHTVLLSALWVGFQYLSKPLPCKAFGTGIFVGLAAFLGRNHGVYLAFSLGLLVALYPPFPSRVAWLGRVQALGIFGTGILVGYLPMEIFLALVPGFWGANLALMRRFVRYGGTNLSLPVPWPWKSLPWHGWQDATHFAAGLFFVGTLLFYCPLFLWILWQRPSPLPPAGALLVASVLVGLPYTHHAFSRADLSHLAQSIHPLLLGLAALTAFAARKNSSLDWECLILGFLLVASSLATWPSSALFEYLLSRNYHPFPIGKDLILLPPAEIAFYQKLASLRPVAGENPRDLLLAGRFPGLYPLLERKSPAWELYFLLPAPEDEQLRLCHRLETLPIRWILWDDSPLDGRPERRLRVTHPLLWNWVHTHNRLVREGLDHKPLLLWQYTPAQGVSQSRSADSPPQ</sequence>
<feature type="transmembrane region" description="Helical" evidence="1">
    <location>
        <begin position="385"/>
        <end position="408"/>
    </location>
</feature>
<feature type="transmembrane region" description="Helical" evidence="1">
    <location>
        <begin position="296"/>
        <end position="318"/>
    </location>
</feature>
<reference evidence="2" key="1">
    <citation type="submission" date="2021-02" db="EMBL/GenBank/DDBJ databases">
        <authorList>
            <person name="Cremers G."/>
            <person name="Picone N."/>
        </authorList>
    </citation>
    <scope>NUCLEOTIDE SEQUENCE</scope>
    <source>
        <strain evidence="2">PQ17</strain>
    </source>
</reference>
<dbReference type="EMBL" id="CAJNOB010000028">
    <property type="protein sequence ID" value="CAF0700257.1"/>
    <property type="molecule type" value="Genomic_DNA"/>
</dbReference>
<feature type="transmembrane region" description="Helical" evidence="1">
    <location>
        <begin position="95"/>
        <end position="128"/>
    </location>
</feature>
<comment type="caution">
    <text evidence="2">The sequence shown here is derived from an EMBL/GenBank/DDBJ whole genome shotgun (WGS) entry which is preliminary data.</text>
</comment>
<feature type="transmembrane region" description="Helical" evidence="1">
    <location>
        <begin position="39"/>
        <end position="60"/>
    </location>
</feature>
<dbReference type="Proteomes" id="UP000663859">
    <property type="component" value="Unassembled WGS sequence"/>
</dbReference>